<dbReference type="InterPro" id="IPR019606">
    <property type="entry name" value="GerMN"/>
</dbReference>
<sequence>MNKNLKTLLALVTAALLLLTTGCAQLPKSGEIKTGPNVESGLETDYLYYSPSGPTMEDSQEEIVLGFLNAGTGPQNDYEVAKSYLTTTFMNQWDPNAEVLIQDGSPKVTLTVDGTALVRIPITAKINARGEYQAMPAGTIQTVRIKLAKEAGQWRISAAPNLISVIRPVFDVVFKAYALYFFDNQLKQLVPDVRWFPSRASTSTRLVTALLGGPSEWLAPAVKSAIPSGTKLSLSTVTVADGIATVDLSAKALQASAAERRLMQVQIRETLVQLNSVYSVNVTVQRSSIDANSWTFPTSQNQIVTPVALYENELVHLDSEGSRAIGGSKALLSQLNAIDFAMNTEEKTVLVTTPDGIYQTALGKIIQEPKLLIKGDGFLSPILDATGYAWVIPKSGNRQIMVFAPDGKRVPFNSGWLGESDRLSFSMSNEGSRIVVAAGTKDNNRVYVAAVIRDKDGHPVGLGAPIKPVGQLGAQSVTWLDNIRIAVLGQSVDSYNQPIIAMVGGGTRYLTAIRDGDKVVGSGQAASVFILDIGTAMYQFRGSNWALVATAVQALHFPGN</sequence>
<dbReference type="InterPro" id="IPR018910">
    <property type="entry name" value="LpqB_C"/>
</dbReference>
<dbReference type="SMART" id="SM00909">
    <property type="entry name" value="Germane"/>
    <property type="match status" value="1"/>
</dbReference>
<dbReference type="EMBL" id="CAEZUU010000027">
    <property type="protein sequence ID" value="CAB4607904.1"/>
    <property type="molecule type" value="Genomic_DNA"/>
</dbReference>
<protein>
    <submittedName>
        <fullName evidence="2">Unannotated protein</fullName>
    </submittedName>
</protein>
<dbReference type="AlphaFoldDB" id="A0A6J6H9L7"/>
<organism evidence="2">
    <name type="scientific">freshwater metagenome</name>
    <dbReference type="NCBI Taxonomy" id="449393"/>
    <lineage>
        <taxon>unclassified sequences</taxon>
        <taxon>metagenomes</taxon>
        <taxon>ecological metagenomes</taxon>
    </lineage>
</organism>
<evidence type="ECO:0000313" key="2">
    <source>
        <dbReference type="EMBL" id="CAB4607904.1"/>
    </source>
</evidence>
<dbReference type="PROSITE" id="PS51257">
    <property type="entry name" value="PROKAR_LIPOPROTEIN"/>
    <property type="match status" value="1"/>
</dbReference>
<dbReference type="InterPro" id="IPR059026">
    <property type="entry name" value="LpqB_N"/>
</dbReference>
<dbReference type="Pfam" id="PF10646">
    <property type="entry name" value="Germane"/>
    <property type="match status" value="1"/>
</dbReference>
<feature type="domain" description="GerMN" evidence="1">
    <location>
        <begin position="203"/>
        <end position="293"/>
    </location>
</feature>
<gene>
    <name evidence="2" type="ORF">UFOPK1857_00226</name>
</gene>
<evidence type="ECO:0000259" key="1">
    <source>
        <dbReference type="SMART" id="SM00909"/>
    </source>
</evidence>
<dbReference type="Pfam" id="PF10647">
    <property type="entry name" value="Gmad1"/>
    <property type="match status" value="1"/>
</dbReference>
<reference evidence="2" key="1">
    <citation type="submission" date="2020-05" db="EMBL/GenBank/DDBJ databases">
        <authorList>
            <person name="Chiriac C."/>
            <person name="Salcher M."/>
            <person name="Ghai R."/>
            <person name="Kavagutti S V."/>
        </authorList>
    </citation>
    <scope>NUCLEOTIDE SEQUENCE</scope>
</reference>
<dbReference type="Pfam" id="PF25976">
    <property type="entry name" value="LpqB_N"/>
    <property type="match status" value="1"/>
</dbReference>
<accession>A0A6J6H9L7</accession>
<name>A0A6J6H9L7_9ZZZZ</name>
<proteinExistence type="predicted"/>